<dbReference type="SUPFAM" id="SSF48695">
    <property type="entry name" value="Multiheme cytochromes"/>
    <property type="match status" value="1"/>
</dbReference>
<dbReference type="InterPro" id="IPR036280">
    <property type="entry name" value="Multihaem_cyt_sf"/>
</dbReference>
<sequence length="153" mass="16759">MTTPRLAILGVVLMTAFPAIADDRVPPVTDPVVIKECGSCHMPFQPVFLPARSWRALLHGLGDHFGEDATLPPETVDIIRAYMTANAGDVIGQGAGRKFMRWVAPNGTPKRITENPVFLKEHNFPESVWKDPKVVTKSNCLACHPAATNGRFE</sequence>
<dbReference type="AlphaFoldDB" id="A0A512NCW5"/>
<dbReference type="OrthoDB" id="5296814at2"/>
<feature type="signal peptide" evidence="1">
    <location>
        <begin position="1"/>
        <end position="21"/>
    </location>
</feature>
<feature type="chain" id="PRO_5021980522" evidence="1">
    <location>
        <begin position="22"/>
        <end position="153"/>
    </location>
</feature>
<proteinExistence type="predicted"/>
<organism evidence="2 3">
    <name type="scientific">Reyranella soli</name>
    <dbReference type="NCBI Taxonomy" id="1230389"/>
    <lineage>
        <taxon>Bacteria</taxon>
        <taxon>Pseudomonadati</taxon>
        <taxon>Pseudomonadota</taxon>
        <taxon>Alphaproteobacteria</taxon>
        <taxon>Hyphomicrobiales</taxon>
        <taxon>Reyranellaceae</taxon>
        <taxon>Reyranella</taxon>
    </lineage>
</organism>
<dbReference type="RefSeq" id="WP_147151053.1">
    <property type="nucleotide sequence ID" value="NZ_BKAJ01000070.1"/>
</dbReference>
<keyword evidence="1" id="KW-0732">Signal</keyword>
<comment type="caution">
    <text evidence="2">The sequence shown here is derived from an EMBL/GenBank/DDBJ whole genome shotgun (WGS) entry which is preliminary data.</text>
</comment>
<dbReference type="Pfam" id="PF09626">
    <property type="entry name" value="DHC"/>
    <property type="match status" value="1"/>
</dbReference>
<protein>
    <submittedName>
        <fullName evidence="2">Cytochrome c</fullName>
    </submittedName>
</protein>
<dbReference type="Proteomes" id="UP000321058">
    <property type="component" value="Unassembled WGS sequence"/>
</dbReference>
<evidence type="ECO:0000313" key="2">
    <source>
        <dbReference type="EMBL" id="GEP56783.1"/>
    </source>
</evidence>
<keyword evidence="3" id="KW-1185">Reference proteome</keyword>
<accession>A0A512NCW5</accession>
<evidence type="ECO:0000313" key="3">
    <source>
        <dbReference type="Proteomes" id="UP000321058"/>
    </source>
</evidence>
<evidence type="ECO:0000256" key="1">
    <source>
        <dbReference type="SAM" id="SignalP"/>
    </source>
</evidence>
<dbReference type="InterPro" id="IPR018588">
    <property type="entry name" value="Dihaem_cytochrome-c"/>
</dbReference>
<name>A0A512NCW5_9HYPH</name>
<reference evidence="2 3" key="1">
    <citation type="submission" date="2019-07" db="EMBL/GenBank/DDBJ databases">
        <title>Whole genome shotgun sequence of Reyranella soli NBRC 108950.</title>
        <authorList>
            <person name="Hosoyama A."/>
            <person name="Uohara A."/>
            <person name="Ohji S."/>
            <person name="Ichikawa N."/>
        </authorList>
    </citation>
    <scope>NUCLEOTIDE SEQUENCE [LARGE SCALE GENOMIC DNA]</scope>
    <source>
        <strain evidence="2 3">NBRC 108950</strain>
    </source>
</reference>
<dbReference type="EMBL" id="BKAJ01000070">
    <property type="protein sequence ID" value="GEP56783.1"/>
    <property type="molecule type" value="Genomic_DNA"/>
</dbReference>
<gene>
    <name evidence="2" type="ORF">RSO01_39490</name>
</gene>